<organism evidence="2 3">
    <name type="scientific">Roseibium limicola</name>
    <dbReference type="NCBI Taxonomy" id="2816037"/>
    <lineage>
        <taxon>Bacteria</taxon>
        <taxon>Pseudomonadati</taxon>
        <taxon>Pseudomonadota</taxon>
        <taxon>Alphaproteobacteria</taxon>
        <taxon>Hyphomicrobiales</taxon>
        <taxon>Stappiaceae</taxon>
        <taxon>Roseibium</taxon>
    </lineage>
</organism>
<dbReference type="AlphaFoldDB" id="A0A939J8T5"/>
<feature type="region of interest" description="Disordered" evidence="1">
    <location>
        <begin position="1"/>
        <end position="21"/>
    </location>
</feature>
<proteinExistence type="predicted"/>
<name>A0A939J8T5_9HYPH</name>
<dbReference type="Proteomes" id="UP000664779">
    <property type="component" value="Unassembled WGS sequence"/>
</dbReference>
<evidence type="ECO:0000256" key="1">
    <source>
        <dbReference type="SAM" id="MobiDB-lite"/>
    </source>
</evidence>
<comment type="caution">
    <text evidence="2">The sequence shown here is derived from an EMBL/GenBank/DDBJ whole genome shotgun (WGS) entry which is preliminary data.</text>
</comment>
<dbReference type="EMBL" id="JAFLNF010000003">
    <property type="protein sequence ID" value="MBO0345204.1"/>
    <property type="molecule type" value="Genomic_DNA"/>
</dbReference>
<accession>A0A939J8T5</accession>
<keyword evidence="3" id="KW-1185">Reference proteome</keyword>
<reference evidence="2" key="1">
    <citation type="submission" date="2021-03" db="EMBL/GenBank/DDBJ databases">
        <title>Roseibium sp. CAU 1637 isolated from Incheon.</title>
        <authorList>
            <person name="Kim W."/>
        </authorList>
    </citation>
    <scope>NUCLEOTIDE SEQUENCE</scope>
    <source>
        <strain evidence="2">CAU 1637</strain>
    </source>
</reference>
<dbReference type="RefSeq" id="WP_206939621.1">
    <property type="nucleotide sequence ID" value="NZ_JAFLNF010000003.1"/>
</dbReference>
<evidence type="ECO:0000313" key="3">
    <source>
        <dbReference type="Proteomes" id="UP000664779"/>
    </source>
</evidence>
<protein>
    <submittedName>
        <fullName evidence="2">Uncharacterized protein</fullName>
    </submittedName>
</protein>
<evidence type="ECO:0000313" key="2">
    <source>
        <dbReference type="EMBL" id="MBO0345204.1"/>
    </source>
</evidence>
<gene>
    <name evidence="2" type="ORF">J0X15_08230</name>
</gene>
<sequence length="51" mass="5479">MAASLKSARLDDPHPGSRAAVPAATKEFRSFADRLAKLMAVLSDKPQEGLR</sequence>